<dbReference type="Gene3D" id="3.10.280.10">
    <property type="entry name" value="Mitochondrial glycoprotein"/>
    <property type="match status" value="1"/>
</dbReference>
<dbReference type="OrthoDB" id="278212at2759"/>
<organism evidence="1 2">
    <name type="scientific">Hyphopichia burtonii NRRL Y-1933</name>
    <dbReference type="NCBI Taxonomy" id="984485"/>
    <lineage>
        <taxon>Eukaryota</taxon>
        <taxon>Fungi</taxon>
        <taxon>Dikarya</taxon>
        <taxon>Ascomycota</taxon>
        <taxon>Saccharomycotina</taxon>
        <taxon>Pichiomycetes</taxon>
        <taxon>Debaryomycetaceae</taxon>
        <taxon>Hyphopichia</taxon>
    </lineage>
</organism>
<dbReference type="SUPFAM" id="SSF54529">
    <property type="entry name" value="Mitochondrial glycoprotein MAM33-like"/>
    <property type="match status" value="1"/>
</dbReference>
<accession>A0A1E4RMQ7</accession>
<dbReference type="Proteomes" id="UP000095085">
    <property type="component" value="Unassembled WGS sequence"/>
</dbReference>
<dbReference type="GO" id="GO:0005759">
    <property type="term" value="C:mitochondrial matrix"/>
    <property type="evidence" value="ECO:0007669"/>
    <property type="project" value="InterPro"/>
</dbReference>
<gene>
    <name evidence="1" type="ORF">HYPBUDRAFT_104568</name>
</gene>
<dbReference type="PANTHER" id="PTHR10826:SF1">
    <property type="entry name" value="COMPLEMENT COMPONENT 1 Q SUBCOMPONENT-BINDING PROTEIN, MITOCHONDRIAL"/>
    <property type="match status" value="1"/>
</dbReference>
<dbReference type="EMBL" id="KV454539">
    <property type="protein sequence ID" value="ODV68471.1"/>
    <property type="molecule type" value="Genomic_DNA"/>
</dbReference>
<dbReference type="STRING" id="984485.A0A1E4RMQ7"/>
<evidence type="ECO:0000313" key="1">
    <source>
        <dbReference type="EMBL" id="ODV68471.1"/>
    </source>
</evidence>
<dbReference type="RefSeq" id="XP_020077538.1">
    <property type="nucleotide sequence ID" value="XM_020218356.1"/>
</dbReference>
<dbReference type="Pfam" id="PF02330">
    <property type="entry name" value="MAM33"/>
    <property type="match status" value="1"/>
</dbReference>
<keyword evidence="2" id="KW-1185">Reference proteome</keyword>
<dbReference type="GeneID" id="30992906"/>
<proteinExistence type="predicted"/>
<sequence length="253" mass="28954">MSRFLATTLRQSRRLALKPQVFRLAVTPVLTHSFRSYSSQTNQLKEVLKSELKISNTVPNELDSSYTDYLKTSGFEVVQVDGQSNVELKKTLPDGQTVRIYFDIDEVTDIPINETPEVEEGQEFEDLENEIDSLDSLLCTVKVLFEKPDNTGLFLNLFLQGSDSSFLIDFVNHQKDVSSFIKNEVSNGQFVNKFNYQGPRFSDLDESVQTGFENYLDSQGIDSQLAEFILTFSEFKEEKEYRKWLADVAGYLN</sequence>
<dbReference type="PANTHER" id="PTHR10826">
    <property type="entry name" value="COMPLEMENT COMPONENT 1"/>
    <property type="match status" value="1"/>
</dbReference>
<dbReference type="GO" id="GO:0042256">
    <property type="term" value="P:cytosolic ribosome assembly"/>
    <property type="evidence" value="ECO:0007669"/>
    <property type="project" value="TreeGrafter"/>
</dbReference>
<dbReference type="InterPro" id="IPR036561">
    <property type="entry name" value="MAM33_sf"/>
</dbReference>
<dbReference type="InterPro" id="IPR003428">
    <property type="entry name" value="MAM33"/>
</dbReference>
<name>A0A1E4RMQ7_9ASCO</name>
<reference evidence="2" key="1">
    <citation type="submission" date="2016-05" db="EMBL/GenBank/DDBJ databases">
        <title>Comparative genomics of biotechnologically important yeasts.</title>
        <authorList>
            <consortium name="DOE Joint Genome Institute"/>
            <person name="Riley R."/>
            <person name="Haridas S."/>
            <person name="Wolfe K.H."/>
            <person name="Lopes M.R."/>
            <person name="Hittinger C.T."/>
            <person name="Goker M."/>
            <person name="Salamov A."/>
            <person name="Wisecaver J."/>
            <person name="Long T.M."/>
            <person name="Aerts A.L."/>
            <person name="Barry K."/>
            <person name="Choi C."/>
            <person name="Clum A."/>
            <person name="Coughlan A.Y."/>
            <person name="Deshpande S."/>
            <person name="Douglass A.P."/>
            <person name="Hanson S.J."/>
            <person name="Klenk H.-P."/>
            <person name="Labutti K."/>
            <person name="Lapidus A."/>
            <person name="Lindquist E."/>
            <person name="Lipzen A."/>
            <person name="Meier-Kolthoff J.P."/>
            <person name="Ohm R.A."/>
            <person name="Otillar R.P."/>
            <person name="Pangilinan J."/>
            <person name="Peng Y."/>
            <person name="Rokas A."/>
            <person name="Rosa C.A."/>
            <person name="Scheuner C."/>
            <person name="Sibirny A.A."/>
            <person name="Slot J.C."/>
            <person name="Stielow J.B."/>
            <person name="Sun H."/>
            <person name="Kurtzman C.P."/>
            <person name="Blackwell M."/>
            <person name="Grigoriev I.V."/>
            <person name="Jeffries T.W."/>
        </authorList>
    </citation>
    <scope>NUCLEOTIDE SEQUENCE [LARGE SCALE GENOMIC DNA]</scope>
    <source>
        <strain evidence="2">NRRL Y-1933</strain>
    </source>
</reference>
<evidence type="ECO:0000313" key="2">
    <source>
        <dbReference type="Proteomes" id="UP000095085"/>
    </source>
</evidence>
<protein>
    <submittedName>
        <fullName evidence="1">Mitochondrial glyco protein</fullName>
    </submittedName>
</protein>
<dbReference type="AlphaFoldDB" id="A0A1E4RMQ7"/>